<dbReference type="EMBL" id="MU117967">
    <property type="protein sequence ID" value="KAF9652711.1"/>
    <property type="molecule type" value="Genomic_DNA"/>
</dbReference>
<reference evidence="1" key="2">
    <citation type="journal article" date="2020" name="Nat. Commun.">
        <title>Large-scale genome sequencing of mycorrhizal fungi provides insights into the early evolution of symbiotic traits.</title>
        <authorList>
            <person name="Miyauchi S."/>
            <person name="Kiss E."/>
            <person name="Kuo A."/>
            <person name="Drula E."/>
            <person name="Kohler A."/>
            <person name="Sanchez-Garcia M."/>
            <person name="Morin E."/>
            <person name="Andreopoulos B."/>
            <person name="Barry K.W."/>
            <person name="Bonito G."/>
            <person name="Buee M."/>
            <person name="Carver A."/>
            <person name="Chen C."/>
            <person name="Cichocki N."/>
            <person name="Clum A."/>
            <person name="Culley D."/>
            <person name="Crous P.W."/>
            <person name="Fauchery L."/>
            <person name="Girlanda M."/>
            <person name="Hayes R.D."/>
            <person name="Keri Z."/>
            <person name="LaButti K."/>
            <person name="Lipzen A."/>
            <person name="Lombard V."/>
            <person name="Magnuson J."/>
            <person name="Maillard F."/>
            <person name="Murat C."/>
            <person name="Nolan M."/>
            <person name="Ohm R.A."/>
            <person name="Pangilinan J."/>
            <person name="Pereira M.F."/>
            <person name="Perotto S."/>
            <person name="Peter M."/>
            <person name="Pfister S."/>
            <person name="Riley R."/>
            <person name="Sitrit Y."/>
            <person name="Stielow J.B."/>
            <person name="Szollosi G."/>
            <person name="Zifcakova L."/>
            <person name="Stursova M."/>
            <person name="Spatafora J.W."/>
            <person name="Tedersoo L."/>
            <person name="Vaario L.M."/>
            <person name="Yamada A."/>
            <person name="Yan M."/>
            <person name="Wang P."/>
            <person name="Xu J."/>
            <person name="Bruns T."/>
            <person name="Baldrian P."/>
            <person name="Vilgalys R."/>
            <person name="Dunand C."/>
            <person name="Henrissat B."/>
            <person name="Grigoriev I.V."/>
            <person name="Hibbett D."/>
            <person name="Nagy L.G."/>
            <person name="Martin F.M."/>
        </authorList>
    </citation>
    <scope>NUCLEOTIDE SEQUENCE</scope>
    <source>
        <strain evidence="1">P2</strain>
    </source>
</reference>
<accession>A0ACB6ZUC4</accession>
<gene>
    <name evidence="1" type="ORF">BDM02DRAFT_3108807</name>
</gene>
<sequence>MAVDFLVVTLAGAVATLSVLALAQRATAKKLPPGPKPLPLIGNALNLTTKELWLRATEWARQYGS</sequence>
<name>A0ACB6ZUC4_THEGA</name>
<comment type="caution">
    <text evidence="1">The sequence shown here is derived from an EMBL/GenBank/DDBJ whole genome shotgun (WGS) entry which is preliminary data.</text>
</comment>
<evidence type="ECO:0000313" key="1">
    <source>
        <dbReference type="EMBL" id="KAF9652711.1"/>
    </source>
</evidence>
<reference evidence="1" key="1">
    <citation type="submission" date="2019-10" db="EMBL/GenBank/DDBJ databases">
        <authorList>
            <consortium name="DOE Joint Genome Institute"/>
            <person name="Kuo A."/>
            <person name="Miyauchi S."/>
            <person name="Kiss E."/>
            <person name="Drula E."/>
            <person name="Kohler A."/>
            <person name="Sanchez-Garcia M."/>
            <person name="Andreopoulos B."/>
            <person name="Barry K.W."/>
            <person name="Bonito G."/>
            <person name="Buee M."/>
            <person name="Carver A."/>
            <person name="Chen C."/>
            <person name="Cichocki N."/>
            <person name="Clum A."/>
            <person name="Culley D."/>
            <person name="Crous P.W."/>
            <person name="Fauchery L."/>
            <person name="Girlanda M."/>
            <person name="Hayes R."/>
            <person name="Keri Z."/>
            <person name="Labutti K."/>
            <person name="Lipzen A."/>
            <person name="Lombard V."/>
            <person name="Magnuson J."/>
            <person name="Maillard F."/>
            <person name="Morin E."/>
            <person name="Murat C."/>
            <person name="Nolan M."/>
            <person name="Ohm R."/>
            <person name="Pangilinan J."/>
            <person name="Pereira M."/>
            <person name="Perotto S."/>
            <person name="Peter M."/>
            <person name="Riley R."/>
            <person name="Sitrit Y."/>
            <person name="Stielow B."/>
            <person name="Szollosi G."/>
            <person name="Zifcakova L."/>
            <person name="Stursova M."/>
            <person name="Spatafora J.W."/>
            <person name="Tedersoo L."/>
            <person name="Vaario L.-M."/>
            <person name="Yamada A."/>
            <person name="Yan M."/>
            <person name="Wang P."/>
            <person name="Xu J."/>
            <person name="Bruns T."/>
            <person name="Baldrian P."/>
            <person name="Vilgalys R."/>
            <person name="Henrissat B."/>
            <person name="Grigoriev I.V."/>
            <person name="Hibbett D."/>
            <person name="Nagy L.G."/>
            <person name="Martin F.M."/>
        </authorList>
    </citation>
    <scope>NUCLEOTIDE SEQUENCE</scope>
    <source>
        <strain evidence="1">P2</strain>
    </source>
</reference>
<dbReference type="Proteomes" id="UP000886501">
    <property type="component" value="Unassembled WGS sequence"/>
</dbReference>
<protein>
    <submittedName>
        <fullName evidence="1">Uncharacterized protein</fullName>
    </submittedName>
</protein>
<evidence type="ECO:0000313" key="2">
    <source>
        <dbReference type="Proteomes" id="UP000886501"/>
    </source>
</evidence>
<proteinExistence type="predicted"/>
<organism evidence="1 2">
    <name type="scientific">Thelephora ganbajun</name>
    <name type="common">Ganba fungus</name>
    <dbReference type="NCBI Taxonomy" id="370292"/>
    <lineage>
        <taxon>Eukaryota</taxon>
        <taxon>Fungi</taxon>
        <taxon>Dikarya</taxon>
        <taxon>Basidiomycota</taxon>
        <taxon>Agaricomycotina</taxon>
        <taxon>Agaricomycetes</taxon>
        <taxon>Thelephorales</taxon>
        <taxon>Thelephoraceae</taxon>
        <taxon>Thelephora</taxon>
    </lineage>
</organism>
<keyword evidence="2" id="KW-1185">Reference proteome</keyword>